<keyword evidence="4 7" id="KW-0812">Transmembrane</keyword>
<sequence length="303" mass="33259">MSTAEVHSPPQTPGLTRTPKKRSFFANIPPGTVALYIGVILFLLITVIPIYWIVLSAFTPITELFTTPLNYIPVHPSFINFQTVAQIVPLDQQFINNTLLSVLSAAFSVLVSLLAAYAFARISFPGSNILFLGLLISGYLPTISIIIPLFQMFENLSLLDSIQGLVILLVSFLMPTSVWIMTSFVRQIPVELEEAGQIDGANFLSIFWHVIIPVLRPSIATLFLINLVASWQEFFFPLIFSRSDASATLTLGITQAAVNPQYQTVAWGNEAAMGLIVIAPIFIITIVFQKQIVEGLMAGSLKG</sequence>
<dbReference type="RefSeq" id="WP_149403476.1">
    <property type="nucleotide sequence ID" value="NZ_BIXY01000076.1"/>
</dbReference>
<protein>
    <submittedName>
        <fullName evidence="9">ABC transporter permease</fullName>
    </submittedName>
</protein>
<feature type="transmembrane region" description="Helical" evidence="7">
    <location>
        <begin position="206"/>
        <end position="229"/>
    </location>
</feature>
<dbReference type="EMBL" id="BIXY01000076">
    <property type="protein sequence ID" value="GCF10601.1"/>
    <property type="molecule type" value="Genomic_DNA"/>
</dbReference>
<evidence type="ECO:0000313" key="9">
    <source>
        <dbReference type="EMBL" id="GCF10601.1"/>
    </source>
</evidence>
<dbReference type="PANTHER" id="PTHR43744">
    <property type="entry name" value="ABC TRANSPORTER PERMEASE PROTEIN MG189-RELATED-RELATED"/>
    <property type="match status" value="1"/>
</dbReference>
<dbReference type="Pfam" id="PF00528">
    <property type="entry name" value="BPD_transp_1"/>
    <property type="match status" value="1"/>
</dbReference>
<dbReference type="GO" id="GO:0055085">
    <property type="term" value="P:transmembrane transport"/>
    <property type="evidence" value="ECO:0007669"/>
    <property type="project" value="InterPro"/>
</dbReference>
<evidence type="ECO:0000256" key="3">
    <source>
        <dbReference type="ARBA" id="ARBA00022475"/>
    </source>
</evidence>
<evidence type="ECO:0000259" key="8">
    <source>
        <dbReference type="PROSITE" id="PS50928"/>
    </source>
</evidence>
<dbReference type="SUPFAM" id="SSF161098">
    <property type="entry name" value="MetI-like"/>
    <property type="match status" value="1"/>
</dbReference>
<dbReference type="OrthoDB" id="61400at2"/>
<evidence type="ECO:0000313" key="10">
    <source>
        <dbReference type="Proteomes" id="UP000322530"/>
    </source>
</evidence>
<dbReference type="InterPro" id="IPR035906">
    <property type="entry name" value="MetI-like_sf"/>
</dbReference>
<evidence type="ECO:0000256" key="7">
    <source>
        <dbReference type="RuleBase" id="RU363032"/>
    </source>
</evidence>
<feature type="transmembrane region" description="Helical" evidence="7">
    <location>
        <begin position="162"/>
        <end position="185"/>
    </location>
</feature>
<organism evidence="9 10">
    <name type="scientific">Dictyobacter arantiisoli</name>
    <dbReference type="NCBI Taxonomy" id="2014874"/>
    <lineage>
        <taxon>Bacteria</taxon>
        <taxon>Bacillati</taxon>
        <taxon>Chloroflexota</taxon>
        <taxon>Ktedonobacteria</taxon>
        <taxon>Ktedonobacterales</taxon>
        <taxon>Dictyobacteraceae</taxon>
        <taxon>Dictyobacter</taxon>
    </lineage>
</organism>
<keyword evidence="2 7" id="KW-0813">Transport</keyword>
<evidence type="ECO:0000256" key="4">
    <source>
        <dbReference type="ARBA" id="ARBA00022692"/>
    </source>
</evidence>
<reference evidence="9 10" key="1">
    <citation type="submission" date="2019-01" db="EMBL/GenBank/DDBJ databases">
        <title>Draft genome sequence of Dictyobacter sp. Uno17.</title>
        <authorList>
            <person name="Wang C.M."/>
            <person name="Zheng Y."/>
            <person name="Sakai Y."/>
            <person name="Abe K."/>
            <person name="Yokota A."/>
            <person name="Yabe S."/>
        </authorList>
    </citation>
    <scope>NUCLEOTIDE SEQUENCE [LARGE SCALE GENOMIC DNA]</scope>
    <source>
        <strain evidence="9 10">Uno17</strain>
    </source>
</reference>
<feature type="domain" description="ABC transmembrane type-1" evidence="8">
    <location>
        <begin position="94"/>
        <end position="288"/>
    </location>
</feature>
<keyword evidence="10" id="KW-1185">Reference proteome</keyword>
<comment type="subcellular location">
    <subcellularLocation>
        <location evidence="1 7">Cell membrane</location>
        <topology evidence="1 7">Multi-pass membrane protein</topology>
    </subcellularLocation>
</comment>
<evidence type="ECO:0000256" key="2">
    <source>
        <dbReference type="ARBA" id="ARBA00022448"/>
    </source>
</evidence>
<accession>A0A5A5TG98</accession>
<evidence type="ECO:0000256" key="5">
    <source>
        <dbReference type="ARBA" id="ARBA00022989"/>
    </source>
</evidence>
<feature type="transmembrane region" description="Helical" evidence="7">
    <location>
        <begin position="271"/>
        <end position="288"/>
    </location>
</feature>
<keyword evidence="5 7" id="KW-1133">Transmembrane helix</keyword>
<comment type="similarity">
    <text evidence="7">Belongs to the binding-protein-dependent transport system permease family.</text>
</comment>
<proteinExistence type="inferred from homology"/>
<dbReference type="PANTHER" id="PTHR43744:SF8">
    <property type="entry name" value="SN-GLYCEROL-3-PHOSPHATE TRANSPORT SYSTEM PERMEASE PROTEIN UGPE"/>
    <property type="match status" value="1"/>
</dbReference>
<comment type="caution">
    <text evidence="9">The sequence shown here is derived from an EMBL/GenBank/DDBJ whole genome shotgun (WGS) entry which is preliminary data.</text>
</comment>
<gene>
    <name evidence="9" type="ORF">KDI_41650</name>
</gene>
<keyword evidence="3" id="KW-1003">Cell membrane</keyword>
<dbReference type="InterPro" id="IPR000515">
    <property type="entry name" value="MetI-like"/>
</dbReference>
<dbReference type="PROSITE" id="PS50928">
    <property type="entry name" value="ABC_TM1"/>
    <property type="match status" value="1"/>
</dbReference>
<evidence type="ECO:0000256" key="6">
    <source>
        <dbReference type="ARBA" id="ARBA00023136"/>
    </source>
</evidence>
<keyword evidence="6 7" id="KW-0472">Membrane</keyword>
<dbReference type="CDD" id="cd06261">
    <property type="entry name" value="TM_PBP2"/>
    <property type="match status" value="1"/>
</dbReference>
<feature type="transmembrane region" description="Helical" evidence="7">
    <location>
        <begin position="33"/>
        <end position="54"/>
    </location>
</feature>
<feature type="transmembrane region" description="Helical" evidence="7">
    <location>
        <begin position="99"/>
        <end position="120"/>
    </location>
</feature>
<dbReference type="AlphaFoldDB" id="A0A5A5TG98"/>
<dbReference type="GO" id="GO:0005886">
    <property type="term" value="C:plasma membrane"/>
    <property type="evidence" value="ECO:0007669"/>
    <property type="project" value="UniProtKB-SubCell"/>
</dbReference>
<dbReference type="Gene3D" id="1.10.3720.10">
    <property type="entry name" value="MetI-like"/>
    <property type="match status" value="1"/>
</dbReference>
<name>A0A5A5TG98_9CHLR</name>
<evidence type="ECO:0000256" key="1">
    <source>
        <dbReference type="ARBA" id="ARBA00004651"/>
    </source>
</evidence>
<feature type="transmembrane region" description="Helical" evidence="7">
    <location>
        <begin position="129"/>
        <end position="150"/>
    </location>
</feature>
<dbReference type="Proteomes" id="UP000322530">
    <property type="component" value="Unassembled WGS sequence"/>
</dbReference>